<dbReference type="Proteomes" id="UP001068021">
    <property type="component" value="Unassembled WGS sequence"/>
</dbReference>
<feature type="region of interest" description="Disordered" evidence="1">
    <location>
        <begin position="1308"/>
        <end position="1386"/>
    </location>
</feature>
<dbReference type="Pfam" id="PF02514">
    <property type="entry name" value="CobN-Mg_chel"/>
    <property type="match status" value="2"/>
</dbReference>
<feature type="domain" description="CobN/magnesium chelatase" evidence="3">
    <location>
        <begin position="870"/>
        <end position="1296"/>
    </location>
</feature>
<dbReference type="EMBL" id="JAPVES010000030">
    <property type="protein sequence ID" value="MCZ3373704.1"/>
    <property type="molecule type" value="Genomic_DNA"/>
</dbReference>
<organism evidence="5">
    <name type="scientific">Methanobacterium veterum</name>
    <dbReference type="NCBI Taxonomy" id="408577"/>
    <lineage>
        <taxon>Archaea</taxon>
        <taxon>Methanobacteriati</taxon>
        <taxon>Methanobacteriota</taxon>
        <taxon>Methanomada group</taxon>
        <taxon>Methanobacteria</taxon>
        <taxon>Methanobacteriales</taxon>
        <taxon>Methanobacteriaceae</taxon>
        <taxon>Methanobacterium</taxon>
    </lineage>
</organism>
<keyword evidence="6" id="KW-1185">Reference proteome</keyword>
<dbReference type="InterPro" id="IPR003672">
    <property type="entry name" value="CobN/Mg_chltase"/>
</dbReference>
<protein>
    <submittedName>
        <fullName evidence="5">Cobaltochelatase subunit CobN</fullName>
    </submittedName>
</protein>
<evidence type="ECO:0000256" key="1">
    <source>
        <dbReference type="SAM" id="MobiDB-lite"/>
    </source>
</evidence>
<feature type="domain" description="CobN/magnesium chelatase" evidence="3">
    <location>
        <begin position="271"/>
        <end position="868"/>
    </location>
</feature>
<accession>A0A9E5A5Q4</accession>
<keyword evidence="2" id="KW-0472">Membrane</keyword>
<gene>
    <name evidence="5" type="ORF">O3H35_13730</name>
    <name evidence="4" type="ORF">O3H54_14760</name>
</gene>
<dbReference type="RefSeq" id="WP_052376245.1">
    <property type="nucleotide sequence ID" value="NZ_JAPVER010000020.1"/>
</dbReference>
<dbReference type="CDD" id="cd10150">
    <property type="entry name" value="CobN_like"/>
    <property type="match status" value="1"/>
</dbReference>
<reference evidence="5" key="1">
    <citation type="submission" date="2022-12" db="EMBL/GenBank/DDBJ databases">
        <title>Reclassification of two methanogenic archaea species isolated from the Kolyma lowland permafrost.</title>
        <authorList>
            <person name="Trubitsyn V.E."/>
            <person name="Rivkina E.M."/>
            <person name="Shcherbakova V.A."/>
        </authorList>
    </citation>
    <scope>NUCLEOTIDE SEQUENCE</scope>
    <source>
        <strain evidence="4">M2</strain>
        <strain evidence="5">MK4</strain>
    </source>
</reference>
<feature type="transmembrane region" description="Helical" evidence="2">
    <location>
        <begin position="1391"/>
        <end position="1418"/>
    </location>
</feature>
<dbReference type="Proteomes" id="UP001074446">
    <property type="component" value="Unassembled WGS sequence"/>
</dbReference>
<dbReference type="EMBL" id="JAPVER010000020">
    <property type="protein sequence ID" value="MCZ3367148.1"/>
    <property type="molecule type" value="Genomic_DNA"/>
</dbReference>
<evidence type="ECO:0000313" key="4">
    <source>
        <dbReference type="EMBL" id="MCZ3367148.1"/>
    </source>
</evidence>
<name>A0A9E5A5Q4_9EURY</name>
<keyword evidence="2" id="KW-1133">Transmembrane helix</keyword>
<dbReference type="PANTHER" id="PTHR44119:SF4">
    <property type="entry name" value="AEROBIC COBALTOCHELATASE SUBUNIT COBN"/>
    <property type="match status" value="1"/>
</dbReference>
<evidence type="ECO:0000313" key="5">
    <source>
        <dbReference type="EMBL" id="MCZ3373704.1"/>
    </source>
</evidence>
<feature type="compositionally biased region" description="Low complexity" evidence="1">
    <location>
        <begin position="1312"/>
        <end position="1323"/>
    </location>
</feature>
<evidence type="ECO:0000256" key="2">
    <source>
        <dbReference type="SAM" id="Phobius"/>
    </source>
</evidence>
<evidence type="ECO:0000259" key="3">
    <source>
        <dbReference type="Pfam" id="PF02514"/>
    </source>
</evidence>
<feature type="compositionally biased region" description="Low complexity" evidence="1">
    <location>
        <begin position="1348"/>
        <end position="1371"/>
    </location>
</feature>
<sequence>MKNRIFKRYMVLMMLAALFVLGICGTVAADDTKTGGDLNNSVVERSTAQTNDNESLKDIDPRIYGVVKVNKSPASGAKIAIINPNNSVIASGTTNSTGNYDISFVSNLTQFKVNIKYSTYKNYTATVKPAGSPIPTAELNHTFVPSKMLKSVKMVIFVAGSRVGVVDRIMNDVYLNNLVPEGYDFELKIFSEDTLSTDSATFKRFSEALKTANIFLMVNPGTNTFTATLSPVVQKMPSGSKVYLLGGSNPLTDSINVKTLGIASSILNANLSPENIRRGMLQALKEYKAIDSSTNTTVITLPTEFVYHPDTTKIFNTRQEYVDWYISAGKYKANGPWVGLLFHSWYYGANDLEAYNDLIHELEKRGANVIVPIFSNFATTANKFFIVNSTPAIDVLITHLHSGMTDNASLDIINKLNIPILSPVHVFLQDTLDGYLASSTGLTGNELTTWIITPEINGRSQPVLIGGSMSVGTDPTTGADIKVFTPYQPGIDQLADRVVAWGNLKHKLNQDKKLALIYFDNTHDEGMPVGGSLNIEASLANILKALADEGYNVGSLNTANLTASSILALINDHGRNIVNYTQQDLANLIKKGAPTMSVQRYLQLYNALPLKLRQEVEAVWGPAPGNLMIYNGRIVFPGIMIGNIFMGPQPIWKWNGNSSSLDNDTLPPTHQYIAFYLWLQEDFNADAVVHTGEHGTLELLPGHSSGMTEDDWPNTLIGEMPNIYIFSGTNDNAKRRAYAVLISHLTPPVVETALYGNLLEMHDLLNSFDDAYNRNDTERMALLKTQILNKINNETGLKERLGIDSKTGFGTVLNRLHDYLHELQSLLTPYGLHTFGELPDNETLEKFIAAIIAYDPGNRTGQHDYILNLLNQSVTNEMASLINALNGGFVKPGVVGDPVRDLTSLPTGKNTYSFDPRKVPDAAALAIGTATVEAVLKQYLADNKGKYPETMGTSIRGGEVITTNGESIATIFYLLGVKPVYVSGTVVGTEVIPLSEMGGRPRIDVLIGASVSFINVCPNIIALIDNAVKQVALLDEPTDKNYVRKHYLAMIGQLKKELLSKGLSQTEAQNQAERLARARIFGLPPGADPHAMGTARILRSSETWTDEELAEAYLEYESYLYGDGLYGVPGRSVMEKLLLTVETSMVITPRVTNGATAPTYRGITMIEFMVKRLTGRNITSYVVNTGNARIDGSTITGINVKTLKEALYDSITMTLLNPVWREGMLKEGPAGQRRMALAVRSMYTLNINGAVDPDMWQQIADMYLFGKNRLTDPDARAMIANVVNQVNKRGMMQLSSDQVKALNKILGLPEHNNNQNNSQNSTNVVKAPQGVEGTSDINAGSSGGSVGDSGPAVQAVAAAADAGQSAGDQGQTAYEISKAESQGSTDDEMPLAAGIIGVILIIGLLTVGYFKGGLLNFLGFSKR</sequence>
<proteinExistence type="predicted"/>
<dbReference type="PANTHER" id="PTHR44119">
    <property type="entry name" value="MAGNESIUM-CHELATASE SUBUNIT CHLH, CHLOROPLASTIC"/>
    <property type="match status" value="1"/>
</dbReference>
<evidence type="ECO:0000313" key="6">
    <source>
        <dbReference type="Proteomes" id="UP001068021"/>
    </source>
</evidence>
<comment type="caution">
    <text evidence="5">The sequence shown here is derived from an EMBL/GenBank/DDBJ whole genome shotgun (WGS) entry which is preliminary data.</text>
</comment>
<keyword evidence="2" id="KW-0812">Transmembrane</keyword>